<evidence type="ECO:0000256" key="4">
    <source>
        <dbReference type="ARBA" id="ARBA00003485"/>
    </source>
</evidence>
<gene>
    <name evidence="14" type="primary">aroB</name>
    <name evidence="14" type="ORF">E0F76_18245</name>
</gene>
<evidence type="ECO:0000256" key="8">
    <source>
        <dbReference type="ARBA" id="ARBA00023027"/>
    </source>
</evidence>
<name>A0A4R5C723_9FLAO</name>
<dbReference type="Pfam" id="PF24621">
    <property type="entry name" value="DHQS_C"/>
    <property type="match status" value="1"/>
</dbReference>
<dbReference type="PANTHER" id="PTHR43622:SF1">
    <property type="entry name" value="3-DEHYDROQUINATE SYNTHASE"/>
    <property type="match status" value="1"/>
</dbReference>
<evidence type="ECO:0000256" key="2">
    <source>
        <dbReference type="ARBA" id="ARBA00001941"/>
    </source>
</evidence>
<dbReference type="CDD" id="cd08195">
    <property type="entry name" value="DHQS"/>
    <property type="match status" value="1"/>
</dbReference>
<dbReference type="InterPro" id="IPR030963">
    <property type="entry name" value="DHQ_synth_fam"/>
</dbReference>
<comment type="cofactor">
    <cofactor evidence="1">
        <name>NAD(+)</name>
        <dbReference type="ChEBI" id="CHEBI:57540"/>
    </cofactor>
</comment>
<evidence type="ECO:0000256" key="3">
    <source>
        <dbReference type="ARBA" id="ARBA00001947"/>
    </source>
</evidence>
<keyword evidence="5" id="KW-0479">Metal-binding</keyword>
<feature type="domain" description="3-dehydroquinate synthase N-terminal" evidence="12">
    <location>
        <begin position="62"/>
        <end position="174"/>
    </location>
</feature>
<dbReference type="GO" id="GO:0003856">
    <property type="term" value="F:3-dehydroquinate synthase activity"/>
    <property type="evidence" value="ECO:0007669"/>
    <property type="project" value="UniProtKB-UniRule"/>
</dbReference>
<dbReference type="AlphaFoldDB" id="A0A4R5C723"/>
<dbReference type="GO" id="GO:0009423">
    <property type="term" value="P:chorismate biosynthetic process"/>
    <property type="evidence" value="ECO:0007669"/>
    <property type="project" value="UniProtKB-UniRule"/>
</dbReference>
<sequence length="355" mass="40447">MQTIQATNYPIYFNEKGYQELNSYLNDSKYSKLFIIVDSNTNEFCLSRFLPYLETDLTIEIVEFEAGEPYKNIDTCVQIWNVLTELGADRKSLVINLGGGVVTDLGGFVASTFKRGIDFINIPTTLLSMVDASVGGKTGVDLGNLKNQIGVFNLPLMVLIDTAYLETVPQNEMRSGLAEMLKHGLIYDKEYWEKFLDLKSVDFNELDELIYRSVEIKNEIVTIDPTEKNLRKALNFGHTLGHAIESYFLENENKINLLHGEAIAIGMILESYISLKKELLNQQEYFQIKNAIKLIYDDVIFEENDIEPIMELLIHDKKNEYGNIQFALINGIGKIIINQSVESELILEAFQDYKS</sequence>
<dbReference type="InterPro" id="IPR030960">
    <property type="entry name" value="DHQS/DOIS_N"/>
</dbReference>
<keyword evidence="9 14" id="KW-0456">Lyase</keyword>
<accession>A0A4R5C723</accession>
<dbReference type="SUPFAM" id="SSF56796">
    <property type="entry name" value="Dehydroquinate synthase-like"/>
    <property type="match status" value="1"/>
</dbReference>
<evidence type="ECO:0000256" key="11">
    <source>
        <dbReference type="NCBIfam" id="TIGR01357"/>
    </source>
</evidence>
<dbReference type="FunFam" id="3.40.50.1970:FF:000007">
    <property type="entry name" value="Pentafunctional AROM polypeptide"/>
    <property type="match status" value="1"/>
</dbReference>
<comment type="function">
    <text evidence="4">Catalyzes the conversion of 3-deoxy-D-arabino-heptulosonate 7-phosphate (DAHP) to dehydroquinate (DHQ).</text>
</comment>
<evidence type="ECO:0000256" key="6">
    <source>
        <dbReference type="ARBA" id="ARBA00022741"/>
    </source>
</evidence>
<comment type="caution">
    <text evidence="14">The sequence shown here is derived from an EMBL/GenBank/DDBJ whole genome shotgun (WGS) entry which is preliminary data.</text>
</comment>
<keyword evidence="10" id="KW-0170">Cobalt</keyword>
<dbReference type="GO" id="GO:0046872">
    <property type="term" value="F:metal ion binding"/>
    <property type="evidence" value="ECO:0007669"/>
    <property type="project" value="UniProtKB-KW"/>
</dbReference>
<dbReference type="EMBL" id="SMFK01000021">
    <property type="protein sequence ID" value="TDD93923.1"/>
    <property type="molecule type" value="Genomic_DNA"/>
</dbReference>
<comment type="cofactor">
    <cofactor evidence="2">
        <name>Co(2+)</name>
        <dbReference type="ChEBI" id="CHEBI:48828"/>
    </cofactor>
</comment>
<evidence type="ECO:0000256" key="10">
    <source>
        <dbReference type="ARBA" id="ARBA00023285"/>
    </source>
</evidence>
<dbReference type="Pfam" id="PF01761">
    <property type="entry name" value="DHQ_synthase"/>
    <property type="match status" value="1"/>
</dbReference>
<dbReference type="RefSeq" id="WP_132009662.1">
    <property type="nucleotide sequence ID" value="NZ_SMFK01000021.1"/>
</dbReference>
<dbReference type="EC" id="4.2.3.4" evidence="11"/>
<dbReference type="GO" id="GO:0009073">
    <property type="term" value="P:aromatic amino acid family biosynthetic process"/>
    <property type="evidence" value="ECO:0007669"/>
    <property type="project" value="InterPro"/>
</dbReference>
<dbReference type="GO" id="GO:0000166">
    <property type="term" value="F:nucleotide binding"/>
    <property type="evidence" value="ECO:0007669"/>
    <property type="project" value="UniProtKB-KW"/>
</dbReference>
<evidence type="ECO:0000256" key="5">
    <source>
        <dbReference type="ARBA" id="ARBA00022723"/>
    </source>
</evidence>
<organism evidence="14 15">
    <name type="scientific">Flavobacterium cellulosilyticum</name>
    <dbReference type="NCBI Taxonomy" id="2541731"/>
    <lineage>
        <taxon>Bacteria</taxon>
        <taxon>Pseudomonadati</taxon>
        <taxon>Bacteroidota</taxon>
        <taxon>Flavobacteriia</taxon>
        <taxon>Flavobacteriales</taxon>
        <taxon>Flavobacteriaceae</taxon>
        <taxon>Flavobacterium</taxon>
    </lineage>
</organism>
<dbReference type="Proteomes" id="UP000295479">
    <property type="component" value="Unassembled WGS sequence"/>
</dbReference>
<keyword evidence="15" id="KW-1185">Reference proteome</keyword>
<dbReference type="InterPro" id="IPR050071">
    <property type="entry name" value="Dehydroquinate_synthase"/>
</dbReference>
<protein>
    <recommendedName>
        <fullName evidence="11">3-dehydroquinate synthase</fullName>
        <ecNumber evidence="11">4.2.3.4</ecNumber>
    </recommendedName>
</protein>
<keyword evidence="7" id="KW-0862">Zinc</keyword>
<dbReference type="PIRSF" id="PIRSF001455">
    <property type="entry name" value="DHQ_synth"/>
    <property type="match status" value="1"/>
</dbReference>
<evidence type="ECO:0000313" key="15">
    <source>
        <dbReference type="Proteomes" id="UP000295479"/>
    </source>
</evidence>
<reference evidence="14 15" key="1">
    <citation type="submission" date="2019-03" db="EMBL/GenBank/DDBJ databases">
        <title>Flavobacterium AR-3-4 sp. nov. isolated from arctic soil.</title>
        <authorList>
            <person name="Chaudhary D.K."/>
        </authorList>
    </citation>
    <scope>NUCLEOTIDE SEQUENCE [LARGE SCALE GENOMIC DNA]</scope>
    <source>
        <strain evidence="14 15">AR-3-4</strain>
    </source>
</reference>
<proteinExistence type="predicted"/>
<keyword evidence="8" id="KW-0520">NAD</keyword>
<evidence type="ECO:0000313" key="14">
    <source>
        <dbReference type="EMBL" id="TDD93923.1"/>
    </source>
</evidence>
<dbReference type="GO" id="GO:0005737">
    <property type="term" value="C:cytoplasm"/>
    <property type="evidence" value="ECO:0007669"/>
    <property type="project" value="InterPro"/>
</dbReference>
<evidence type="ECO:0000256" key="7">
    <source>
        <dbReference type="ARBA" id="ARBA00022833"/>
    </source>
</evidence>
<dbReference type="Gene3D" id="1.20.1090.10">
    <property type="entry name" value="Dehydroquinate synthase-like - alpha domain"/>
    <property type="match status" value="1"/>
</dbReference>
<evidence type="ECO:0000256" key="1">
    <source>
        <dbReference type="ARBA" id="ARBA00001911"/>
    </source>
</evidence>
<evidence type="ECO:0000256" key="9">
    <source>
        <dbReference type="ARBA" id="ARBA00023239"/>
    </source>
</evidence>
<feature type="domain" description="3-dehydroquinate synthase C-terminal" evidence="13">
    <location>
        <begin position="176"/>
        <end position="319"/>
    </location>
</feature>
<keyword evidence="6" id="KW-0547">Nucleotide-binding</keyword>
<dbReference type="PANTHER" id="PTHR43622">
    <property type="entry name" value="3-DEHYDROQUINATE SYNTHASE"/>
    <property type="match status" value="1"/>
</dbReference>
<dbReference type="InterPro" id="IPR056179">
    <property type="entry name" value="DHQS_C"/>
</dbReference>
<comment type="cofactor">
    <cofactor evidence="3">
        <name>Zn(2+)</name>
        <dbReference type="ChEBI" id="CHEBI:29105"/>
    </cofactor>
</comment>
<evidence type="ECO:0000259" key="12">
    <source>
        <dbReference type="Pfam" id="PF01761"/>
    </source>
</evidence>
<dbReference type="Gene3D" id="3.40.50.1970">
    <property type="match status" value="1"/>
</dbReference>
<dbReference type="OrthoDB" id="9806583at2"/>
<evidence type="ECO:0000259" key="13">
    <source>
        <dbReference type="Pfam" id="PF24621"/>
    </source>
</evidence>
<dbReference type="NCBIfam" id="TIGR01357">
    <property type="entry name" value="aroB"/>
    <property type="match status" value="1"/>
</dbReference>
<dbReference type="InterPro" id="IPR016037">
    <property type="entry name" value="DHQ_synth_AroB"/>
</dbReference>